<dbReference type="SMART" id="SM00506">
    <property type="entry name" value="A1pp"/>
    <property type="match status" value="1"/>
</dbReference>
<dbReference type="InterPro" id="IPR002589">
    <property type="entry name" value="Macro_dom"/>
</dbReference>
<reference evidence="2 3" key="1">
    <citation type="submission" date="2016-02" db="EMBL/GenBank/DDBJ databases">
        <authorList>
            <consortium name="Pathogen Informatics"/>
        </authorList>
    </citation>
    <scope>NUCLEOTIDE SEQUENCE [LARGE SCALE GENOMIC DNA]</scope>
    <source>
        <strain evidence="2 3">LSS44</strain>
    </source>
</reference>
<accession>A0A116LSS4</accession>
<dbReference type="EMBL" id="FIGZ01000018">
    <property type="protein sequence ID" value="CYV09050.1"/>
    <property type="molecule type" value="Genomic_DNA"/>
</dbReference>
<sequence>MLKEELLGLLTAMIAILQAEKGESQSVELKLASLEEALPIWRALVNQRPAGPIGADYLAAETAFLVAYHEEHMQDVSVCQPTSDPRIFLYPGDLCHLQVDAVVNAANSQILGCFIPNHACLDNALHTFAGLELRQFCAKKMEEQGLPAAVGKVMVTPGFHLPAGLLFHTVGPFIPEGKPVSAIRRGLLEQCYLSCLEEAKARGLKVIAFPALSTGEFGYPKDQAAEVAVRTVRKWLAETAYPLKVIFSTYTVEDQGYYIALLGEKEDVHVADA</sequence>
<dbReference type="PROSITE" id="PS51154">
    <property type="entry name" value="MACRO"/>
    <property type="match status" value="1"/>
</dbReference>
<dbReference type="RefSeq" id="WP_044758299.1">
    <property type="nucleotide sequence ID" value="NZ_CEEJ01000004.1"/>
</dbReference>
<name>A0A116LSS4_STRSU</name>
<dbReference type="Gene3D" id="3.40.220.10">
    <property type="entry name" value="Leucine Aminopeptidase, subunit E, domain 1"/>
    <property type="match status" value="1"/>
</dbReference>
<dbReference type="PANTHER" id="PTHR11106">
    <property type="entry name" value="GANGLIOSIDE INDUCED DIFFERENTIATION ASSOCIATED PROTEIN 2-RELATED"/>
    <property type="match status" value="1"/>
</dbReference>
<dbReference type="InterPro" id="IPR043472">
    <property type="entry name" value="Macro_dom-like"/>
</dbReference>
<organism evidence="2 3">
    <name type="scientific">Streptococcus suis</name>
    <dbReference type="NCBI Taxonomy" id="1307"/>
    <lineage>
        <taxon>Bacteria</taxon>
        <taxon>Bacillati</taxon>
        <taxon>Bacillota</taxon>
        <taxon>Bacilli</taxon>
        <taxon>Lactobacillales</taxon>
        <taxon>Streptococcaceae</taxon>
        <taxon>Streptococcus</taxon>
    </lineage>
</organism>
<dbReference type="GO" id="GO:0016787">
    <property type="term" value="F:hydrolase activity"/>
    <property type="evidence" value="ECO:0007669"/>
    <property type="project" value="UniProtKB-KW"/>
</dbReference>
<dbReference type="PANTHER" id="PTHR11106:SF27">
    <property type="entry name" value="MACRO DOMAIN-CONTAINING PROTEIN"/>
    <property type="match status" value="1"/>
</dbReference>
<dbReference type="Proteomes" id="UP000072083">
    <property type="component" value="Unassembled WGS sequence"/>
</dbReference>
<proteinExistence type="predicted"/>
<gene>
    <name evidence="2" type="primary">ymdB</name>
    <name evidence="2" type="ORF">ERS132406_01614</name>
</gene>
<evidence type="ECO:0000313" key="2">
    <source>
        <dbReference type="EMBL" id="CYV09050.1"/>
    </source>
</evidence>
<dbReference type="EC" id="3.5.1.-" evidence="2"/>
<evidence type="ECO:0000259" key="1">
    <source>
        <dbReference type="PROSITE" id="PS51154"/>
    </source>
</evidence>
<protein>
    <submittedName>
        <fullName evidence="2">Appr-1-p processing enzyme</fullName>
        <ecNumber evidence="2">3.5.1.-</ecNumber>
    </submittedName>
</protein>
<feature type="domain" description="Macro" evidence="1">
    <location>
        <begin position="74"/>
        <end position="266"/>
    </location>
</feature>
<keyword evidence="2" id="KW-0378">Hydrolase</keyword>
<dbReference type="NCBIfam" id="NF003163">
    <property type="entry name" value="PRK04143.1"/>
    <property type="match status" value="1"/>
</dbReference>
<dbReference type="SUPFAM" id="SSF52949">
    <property type="entry name" value="Macro domain-like"/>
    <property type="match status" value="1"/>
</dbReference>
<dbReference type="AlphaFoldDB" id="A0A116LSS4"/>
<evidence type="ECO:0000313" key="3">
    <source>
        <dbReference type="Proteomes" id="UP000072083"/>
    </source>
</evidence>
<dbReference type="Pfam" id="PF01661">
    <property type="entry name" value="Macro"/>
    <property type="match status" value="1"/>
</dbReference>